<gene>
    <name evidence="3" type="ORF">PX52LOC_02427</name>
</gene>
<dbReference type="PANTHER" id="PTHR19879">
    <property type="entry name" value="TRANSCRIPTION INITIATION FACTOR TFIID"/>
    <property type="match status" value="1"/>
</dbReference>
<dbReference type="PROSITE" id="PS50082">
    <property type="entry name" value="WD_REPEATS_2"/>
    <property type="match status" value="2"/>
</dbReference>
<feature type="repeat" description="WD" evidence="1">
    <location>
        <begin position="475"/>
        <end position="509"/>
    </location>
</feature>
<dbReference type="RefSeq" id="WP_149110312.1">
    <property type="nucleotide sequence ID" value="NZ_CP042425.1"/>
</dbReference>
<dbReference type="EMBL" id="CP042425">
    <property type="protein sequence ID" value="QEL15504.1"/>
    <property type="molecule type" value="Genomic_DNA"/>
</dbReference>
<dbReference type="AlphaFoldDB" id="A0A5C1AEJ4"/>
<dbReference type="Gene3D" id="2.130.10.10">
    <property type="entry name" value="YVTN repeat-like/Quinoprotein amine dehydrogenase"/>
    <property type="match status" value="3"/>
</dbReference>
<feature type="domain" description="Pyrrolo-quinoline quinone repeat" evidence="2">
    <location>
        <begin position="181"/>
        <end position="367"/>
    </location>
</feature>
<name>A0A5C1AEJ4_9BACT</name>
<dbReference type="SUPFAM" id="SSF50998">
    <property type="entry name" value="Quinoprotein alcohol dehydrogenase-like"/>
    <property type="match status" value="1"/>
</dbReference>
<dbReference type="Pfam" id="PF13360">
    <property type="entry name" value="PQQ_2"/>
    <property type="match status" value="1"/>
</dbReference>
<dbReference type="InterPro" id="IPR015943">
    <property type="entry name" value="WD40/YVTN_repeat-like_dom_sf"/>
</dbReference>
<dbReference type="Proteomes" id="UP000324974">
    <property type="component" value="Chromosome"/>
</dbReference>
<organism evidence="3 4">
    <name type="scientific">Limnoglobus roseus</name>
    <dbReference type="NCBI Taxonomy" id="2598579"/>
    <lineage>
        <taxon>Bacteria</taxon>
        <taxon>Pseudomonadati</taxon>
        <taxon>Planctomycetota</taxon>
        <taxon>Planctomycetia</taxon>
        <taxon>Gemmatales</taxon>
        <taxon>Gemmataceae</taxon>
        <taxon>Limnoglobus</taxon>
    </lineage>
</organism>
<dbReference type="PANTHER" id="PTHR19879:SF9">
    <property type="entry name" value="TRANSCRIPTION INITIATION FACTOR TFIID SUBUNIT 5"/>
    <property type="match status" value="1"/>
</dbReference>
<evidence type="ECO:0000256" key="1">
    <source>
        <dbReference type="PROSITE-ProRule" id="PRU00221"/>
    </source>
</evidence>
<keyword evidence="1" id="KW-0853">WD repeat</keyword>
<evidence type="ECO:0000313" key="3">
    <source>
        <dbReference type="EMBL" id="QEL15504.1"/>
    </source>
</evidence>
<keyword evidence="4" id="KW-1185">Reference proteome</keyword>
<dbReference type="OrthoDB" id="242699at2"/>
<evidence type="ECO:0000259" key="2">
    <source>
        <dbReference type="Pfam" id="PF13360"/>
    </source>
</evidence>
<protein>
    <submittedName>
        <fullName evidence="3">WD-40 repeat protein</fullName>
    </submittedName>
</protein>
<feature type="repeat" description="WD" evidence="1">
    <location>
        <begin position="657"/>
        <end position="690"/>
    </location>
</feature>
<proteinExistence type="predicted"/>
<dbReference type="Pfam" id="PF00400">
    <property type="entry name" value="WD40"/>
    <property type="match status" value="2"/>
</dbReference>
<dbReference type="KEGG" id="lrs:PX52LOC_02427"/>
<dbReference type="InterPro" id="IPR001680">
    <property type="entry name" value="WD40_rpt"/>
</dbReference>
<accession>A0A5C1AEJ4</accession>
<reference evidence="4" key="1">
    <citation type="submission" date="2019-08" db="EMBL/GenBank/DDBJ databases">
        <title>Limnoglobus roseus gen. nov., sp. nov., a novel freshwater planctomycete with a giant genome from the family Gemmataceae.</title>
        <authorList>
            <person name="Kulichevskaya I.S."/>
            <person name="Naumoff D.G."/>
            <person name="Miroshnikov K."/>
            <person name="Ivanova A."/>
            <person name="Philippov D.A."/>
            <person name="Hakobyan A."/>
            <person name="Rijpstra I.C."/>
            <person name="Sinninghe Damste J.S."/>
            <person name="Liesack W."/>
            <person name="Dedysh S.N."/>
        </authorList>
    </citation>
    <scope>NUCLEOTIDE SEQUENCE [LARGE SCALE GENOMIC DNA]</scope>
    <source>
        <strain evidence="4">PX52</strain>
    </source>
</reference>
<dbReference type="PROSITE" id="PS50294">
    <property type="entry name" value="WD_REPEATS_REGION"/>
    <property type="match status" value="1"/>
</dbReference>
<dbReference type="SMART" id="SM00320">
    <property type="entry name" value="WD40"/>
    <property type="match status" value="3"/>
</dbReference>
<sequence length="862" mass="94200">MVPALLFALAVSSPRLDAEGVPLPAEVLHRVGSARYRYPAWLSAPVISADGTRLYTHAGNDRIVVWEAATGRVLNEFKVPAIGRYVNSTKVDDQSQTLRFDARLHRRIELRPSGQLRVIDAAFGDLHVCTLDPTTGGVDMNLALELPLWHAAELTRDDRRLAVAIFDVTRQVSLDVEQHYLKVYDTATQKVVYEVPVAKRLHNFSFSPDDKWLAVADEESFRLLDAATGRLVRVLRCRANEVVPDFQFGPDSKSVAGFARTGTATERLTVWDTATGAVRREHPLTPTDPKVREQSYSFAYRPDVNRLAVIENRVGVQILDATTGRPVAVVPDRGAGSGIFSPAGDVFYANPESSDRYGYLRAIDLRTSPPKVTEPSTGFFHLAYPSDGELLALSGDDLVRCNPATGATRITPLKLPDASGAGAYRAVSPDFKQVAVVTGVEFETAKPPRAELTLTVTDLGSGRQQVLKGETRWRVFSLSFTPDGTMVVGRSFSNECALWDLRTGKFTAIRPDEKKAPGEVIRTVLEPQYGPWLVTSTSTYVRDARARARAARKSGPTCLYDLHNLGKPVWQFVPSSDDFSVRFITQDGRGVVGEGIANGKTCLELWDGPTGRRRWRQAFPASVSIRTQSPDGRTLVGVRDTELFLIETATGQVRHTFRGHRGWIGGVRFSPDGRTLAAVGGEAPLYLWDVAGELERPQTPPDMVVAWADLAAEDATVAFQSIRRLAWFPESSLPFLRDKLPPVPPVGDGVLPKLVANLDAAAFADREAAMKELKALGDLAVPRLEQALKETDSAEARARIEKLLDANAGRPPTGENLRAVRAVEAVTRIGTPAATALLKAWAGGADGVPLTREAKDSLSRRK</sequence>
<dbReference type="SUPFAM" id="SSF82171">
    <property type="entry name" value="DPP6 N-terminal domain-like"/>
    <property type="match status" value="1"/>
</dbReference>
<dbReference type="InterPro" id="IPR002372">
    <property type="entry name" value="PQQ_rpt_dom"/>
</dbReference>
<dbReference type="InterPro" id="IPR011047">
    <property type="entry name" value="Quinoprotein_ADH-like_sf"/>
</dbReference>
<evidence type="ECO:0000313" key="4">
    <source>
        <dbReference type="Proteomes" id="UP000324974"/>
    </source>
</evidence>